<name>A0A5K7YY40_9BACT</name>
<dbReference type="CDD" id="cd05403">
    <property type="entry name" value="NT_KNTase_like"/>
    <property type="match status" value="1"/>
</dbReference>
<keyword evidence="3" id="KW-1185">Reference proteome</keyword>
<dbReference type="InterPro" id="IPR043519">
    <property type="entry name" value="NT_sf"/>
</dbReference>
<proteinExistence type="predicted"/>
<protein>
    <recommendedName>
        <fullName evidence="1">Polymerase beta nucleotidyltransferase domain-containing protein</fullName>
    </recommendedName>
</protein>
<reference evidence="2 3" key="1">
    <citation type="submission" date="2019-11" db="EMBL/GenBank/DDBJ databases">
        <title>Comparative genomics of hydrocarbon-degrading Desulfosarcina strains.</title>
        <authorList>
            <person name="Watanabe M."/>
            <person name="Kojima H."/>
            <person name="Fukui M."/>
        </authorList>
    </citation>
    <scope>NUCLEOTIDE SEQUENCE [LARGE SCALE GENOMIC DNA]</scope>
    <source>
        <strain evidence="2 3">PP31</strain>
    </source>
</reference>
<dbReference type="Proteomes" id="UP000427769">
    <property type="component" value="Chromosome"/>
</dbReference>
<dbReference type="InterPro" id="IPR041633">
    <property type="entry name" value="Polbeta"/>
</dbReference>
<evidence type="ECO:0000313" key="2">
    <source>
        <dbReference type="EMBL" id="BBO72939.1"/>
    </source>
</evidence>
<dbReference type="Gene3D" id="3.30.460.10">
    <property type="entry name" value="Beta Polymerase, domain 2"/>
    <property type="match status" value="1"/>
</dbReference>
<accession>A0A5K7YY40</accession>
<sequence>MDIEEILKQAALIISNELEGTYRLFLFGSRAKDISSDRSDIDIGILSDTRITAKQLLTIQEKLEQIPTLLKIDVVDFNAVDDEFKKIALKDAKDIEI</sequence>
<dbReference type="RefSeq" id="WP_155302099.1">
    <property type="nucleotide sequence ID" value="NZ_AP021875.1"/>
</dbReference>
<evidence type="ECO:0000259" key="1">
    <source>
        <dbReference type="Pfam" id="PF18765"/>
    </source>
</evidence>
<feature type="domain" description="Polymerase beta nucleotidyltransferase" evidence="1">
    <location>
        <begin position="24"/>
        <end position="93"/>
    </location>
</feature>
<dbReference type="Pfam" id="PF18765">
    <property type="entry name" value="Polbeta"/>
    <property type="match status" value="1"/>
</dbReference>
<dbReference type="AlphaFoldDB" id="A0A5K7YY40"/>
<dbReference type="SUPFAM" id="SSF81301">
    <property type="entry name" value="Nucleotidyltransferase"/>
    <property type="match status" value="1"/>
</dbReference>
<dbReference type="KEGG" id="dwd:DSCW_03560"/>
<dbReference type="OrthoDB" id="9803106at2"/>
<dbReference type="EMBL" id="AP021875">
    <property type="protein sequence ID" value="BBO72939.1"/>
    <property type="molecule type" value="Genomic_DNA"/>
</dbReference>
<gene>
    <name evidence="2" type="ORF">DSCW_03560</name>
</gene>
<evidence type="ECO:0000313" key="3">
    <source>
        <dbReference type="Proteomes" id="UP000427769"/>
    </source>
</evidence>
<organism evidence="2 3">
    <name type="scientific">Desulfosarcina widdelii</name>
    <dbReference type="NCBI Taxonomy" id="947919"/>
    <lineage>
        <taxon>Bacteria</taxon>
        <taxon>Pseudomonadati</taxon>
        <taxon>Thermodesulfobacteriota</taxon>
        <taxon>Desulfobacteria</taxon>
        <taxon>Desulfobacterales</taxon>
        <taxon>Desulfosarcinaceae</taxon>
        <taxon>Desulfosarcina</taxon>
    </lineage>
</organism>